<protein>
    <submittedName>
        <fullName evidence="15">SusC/RagA family TonB-linked outer membrane protein</fullName>
    </submittedName>
    <submittedName>
        <fullName evidence="16">TonB-dependent receptor</fullName>
    </submittedName>
</protein>
<keyword evidence="2 10" id="KW-0813">Transport</keyword>
<keyword evidence="9 10" id="KW-0998">Cell outer membrane</keyword>
<gene>
    <name evidence="15" type="ORF">Bun01g_05750</name>
    <name evidence="16" type="ORF">POY80_05040</name>
</gene>
<evidence type="ECO:0000313" key="15">
    <source>
        <dbReference type="EMBL" id="BBK86205.1"/>
    </source>
</evidence>
<keyword evidence="16" id="KW-0675">Receptor</keyword>
<organism evidence="15 17">
    <name type="scientific">Bacteroides uniformis</name>
    <dbReference type="NCBI Taxonomy" id="820"/>
    <lineage>
        <taxon>Bacteria</taxon>
        <taxon>Pseudomonadati</taxon>
        <taxon>Bacteroidota</taxon>
        <taxon>Bacteroidia</taxon>
        <taxon>Bacteroidales</taxon>
        <taxon>Bacteroidaceae</taxon>
        <taxon>Bacteroides</taxon>
    </lineage>
</organism>
<feature type="domain" description="TonB-dependent receptor-like beta-barrel" evidence="12">
    <location>
        <begin position="526"/>
        <end position="1103"/>
    </location>
</feature>
<evidence type="ECO:0000256" key="1">
    <source>
        <dbReference type="ARBA" id="ARBA00004571"/>
    </source>
</evidence>
<evidence type="ECO:0000256" key="11">
    <source>
        <dbReference type="RuleBase" id="RU003357"/>
    </source>
</evidence>
<accession>A0A4Y1VCH2</accession>
<dbReference type="PROSITE" id="PS52016">
    <property type="entry name" value="TONB_DEPENDENT_REC_3"/>
    <property type="match status" value="1"/>
</dbReference>
<evidence type="ECO:0000256" key="9">
    <source>
        <dbReference type="ARBA" id="ARBA00023237"/>
    </source>
</evidence>
<keyword evidence="8 10" id="KW-0472">Membrane</keyword>
<dbReference type="GO" id="GO:0006826">
    <property type="term" value="P:iron ion transport"/>
    <property type="evidence" value="ECO:0007669"/>
    <property type="project" value="UniProtKB-KW"/>
</dbReference>
<dbReference type="Pfam" id="PF07715">
    <property type="entry name" value="Plug"/>
    <property type="match status" value="1"/>
</dbReference>
<keyword evidence="5 10" id="KW-0812">Transmembrane</keyword>
<dbReference type="FunFam" id="2.60.40.1120:FF:000003">
    <property type="entry name" value="Outer membrane protein Omp121"/>
    <property type="match status" value="1"/>
</dbReference>
<evidence type="ECO:0000259" key="13">
    <source>
        <dbReference type="Pfam" id="PF07660"/>
    </source>
</evidence>
<evidence type="ECO:0000256" key="5">
    <source>
        <dbReference type="ARBA" id="ARBA00022692"/>
    </source>
</evidence>
<dbReference type="InterPro" id="IPR023996">
    <property type="entry name" value="TonB-dep_OMP_SusC/RagA"/>
</dbReference>
<evidence type="ECO:0000256" key="10">
    <source>
        <dbReference type="PROSITE-ProRule" id="PRU01360"/>
    </source>
</evidence>
<dbReference type="InterPro" id="IPR023997">
    <property type="entry name" value="TonB-dep_OMP_SusC/RagA_CS"/>
</dbReference>
<dbReference type="InterPro" id="IPR000531">
    <property type="entry name" value="Beta-barrel_TonB"/>
</dbReference>
<reference evidence="16" key="2">
    <citation type="submission" date="2022-10" db="EMBL/GenBank/DDBJ databases">
        <title>Human gut microbiome strain richness.</title>
        <authorList>
            <person name="Chen-Liaw A."/>
        </authorList>
    </citation>
    <scope>NUCLEOTIDE SEQUENCE</scope>
    <source>
        <strain evidence="16">A1_m1001262Bd0_191120</strain>
    </source>
</reference>
<evidence type="ECO:0000256" key="3">
    <source>
        <dbReference type="ARBA" id="ARBA00022452"/>
    </source>
</evidence>
<dbReference type="InterPro" id="IPR036942">
    <property type="entry name" value="Beta-barrel_TonB_sf"/>
</dbReference>
<dbReference type="NCBIfam" id="TIGR04057">
    <property type="entry name" value="SusC_RagA_signa"/>
    <property type="match status" value="1"/>
</dbReference>
<dbReference type="Gene3D" id="2.60.40.1120">
    <property type="entry name" value="Carboxypeptidase-like, regulatory domain"/>
    <property type="match status" value="1"/>
</dbReference>
<dbReference type="InterPro" id="IPR008969">
    <property type="entry name" value="CarboxyPept-like_regulatory"/>
</dbReference>
<keyword evidence="4" id="KW-0410">Iron transport</keyword>
<dbReference type="InterPro" id="IPR039426">
    <property type="entry name" value="TonB-dep_rcpt-like"/>
</dbReference>
<keyword evidence="4" id="KW-0406">Ion transport</keyword>
<dbReference type="InterPro" id="IPR012910">
    <property type="entry name" value="Plug_dom"/>
</dbReference>
<dbReference type="AlphaFoldDB" id="A0A4Y1VCH2"/>
<dbReference type="Gene3D" id="2.170.130.10">
    <property type="entry name" value="TonB-dependent receptor, plug domain"/>
    <property type="match status" value="1"/>
</dbReference>
<dbReference type="EMBL" id="JAQNQY010000004">
    <property type="protein sequence ID" value="MDC1751808.1"/>
    <property type="molecule type" value="Genomic_DNA"/>
</dbReference>
<evidence type="ECO:0000256" key="4">
    <source>
        <dbReference type="ARBA" id="ARBA00022496"/>
    </source>
</evidence>
<dbReference type="InterPro" id="IPR011662">
    <property type="entry name" value="Secretin/TonB_short_N"/>
</dbReference>
<proteinExistence type="inferred from homology"/>
<dbReference type="SUPFAM" id="SSF56935">
    <property type="entry name" value="Porins"/>
    <property type="match status" value="1"/>
</dbReference>
<feature type="domain" description="Secretin/TonB short N-terminal" evidence="13">
    <location>
        <begin position="72"/>
        <end position="122"/>
    </location>
</feature>
<name>A0A4Y1VCH2_BACUN</name>
<dbReference type="RefSeq" id="WP_141981310.1">
    <property type="nucleotide sequence ID" value="NZ_AP019724.1"/>
</dbReference>
<evidence type="ECO:0000256" key="7">
    <source>
        <dbReference type="ARBA" id="ARBA00023077"/>
    </source>
</evidence>
<comment type="similarity">
    <text evidence="10 11">Belongs to the TonB-dependent receptor family.</text>
</comment>
<keyword evidence="3 10" id="KW-1134">Transmembrane beta strand</keyword>
<reference evidence="15 17" key="1">
    <citation type="submission" date="2019-06" db="EMBL/GenBank/DDBJ databases">
        <title>Complete genome sequence of Bacteroides uniformis NBRC 113350.</title>
        <authorList>
            <person name="Miura T."/>
            <person name="Furukawa M."/>
            <person name="Shimamura M."/>
            <person name="Ohyama Y."/>
            <person name="Yamazoe A."/>
            <person name="Kawasaki H."/>
        </authorList>
    </citation>
    <scope>NUCLEOTIDE SEQUENCE [LARGE SCALE GENOMIC DNA]</scope>
    <source>
        <strain evidence="15 17">NBRC 113350</strain>
    </source>
</reference>
<dbReference type="Gene3D" id="2.40.170.20">
    <property type="entry name" value="TonB-dependent receptor, beta-barrel domain"/>
    <property type="match status" value="1"/>
</dbReference>
<evidence type="ECO:0000259" key="12">
    <source>
        <dbReference type="Pfam" id="PF00593"/>
    </source>
</evidence>
<evidence type="ECO:0000259" key="14">
    <source>
        <dbReference type="Pfam" id="PF07715"/>
    </source>
</evidence>
<evidence type="ECO:0000256" key="8">
    <source>
        <dbReference type="ARBA" id="ARBA00023136"/>
    </source>
</evidence>
<dbReference type="KEGG" id="bun:Bun01g_05750"/>
<dbReference type="Pfam" id="PF13715">
    <property type="entry name" value="CarbopepD_reg_2"/>
    <property type="match status" value="1"/>
</dbReference>
<dbReference type="Pfam" id="PF07660">
    <property type="entry name" value="STN"/>
    <property type="match status" value="1"/>
</dbReference>
<sequence>MKINPLLSLFIVQNQSFKDYFRIMRITLFLLFACVFQLLAMDTEAQNSIITFSSNSISVGQLIEEIEKQTDYLVVYSNREIDINHQVTIRDKSAKVSSYLKEALAGMGISYKFENDYIILSKSNSLLNQLQQQEKITGTVTDVKGEPVIGANVSVVGRSIGTITDIDGKFVIQASQGNSLQISFIGYKTQITKVTGKHIAIVLQEDMEMLDEVVVVGYGVQKRKDLTGAIGSLKMNDLAGKQALSIADYLMGNIAGLNIGRSSSTNGQTKMSIRGENSISASTEPLLVVDGVIFPGGINDINSEDIETIDVLKDASSAAVYGARSAAGVVLVTTKKGKSQKPLVSVNTKWGIQTLIRKEQAYDVSGYLRMRTDAMEQYAPKDNMPGYYHNPNSLPSGVTLEQWLSYDGNVSDVNDPTDYWLNRLNLYPVEVANYRAGKSINWYDEVFRTGVLQDYNISLSGSSDVFTYYWSVGYLDNKGVVYNDDYKNIRSRLNIEGKVTDFLRVGLNASLSNFDNGNQPADWKKAFTNSPLGDIYTEDGSTYTKYPNGDNMAPNPFDPCSYSKNNKGTSLFAVAFAKVTLPLGFTYEMNYSNHWDWNNQYVYKPISSIGGGAAYGYGARNNSHSSKWSIDNILRWNKVFADKHRFDVTLLYNAEKYTYFKTEASSSSYDVSEILGFHALQLGRVYQAGSNDETDTAAAMMARLNYTYHDTYMLTLSFRRDGYSAFGVNNPWANFYSTAFAWRISEEEFMKNSRALSNLKLRFSYGINGNREVGRYRALSELKNDNYIVGSSPVVGLYTLNMANPNLKWEKTTSYNLGVDFGFFDNRLSGSLEMYTMQTKDLLLTRALPSTTGYASVISNMGQLNNKGLELTLNTLNIDKPNLRWTTSFNFSMNRNKIIHLYGDMVEIFDANGNVIGRREADDTKNGYYIGHALDAIYDYEVIGVWQQNEEEEAKKYGKFPGDFKVLDKNDDKQFSPDEDKTWQGHTEPRYRFGMRNQVTLFKSLDFSCMFRANLGHIKDATSYAQSSVYTQRVSDYVVPYWTPENPSNSYSRVWPTSIGAKVYRNASFFRIDDITIGYRLPEKIVKKIALQTARITFNIDNVCSFDSWGRWDPETEAPTPTVFTLGINLTM</sequence>
<evidence type="ECO:0000313" key="16">
    <source>
        <dbReference type="EMBL" id="MDC1751808.1"/>
    </source>
</evidence>
<keyword evidence="6" id="KW-0408">Iron</keyword>
<dbReference type="NCBIfam" id="TIGR04056">
    <property type="entry name" value="OMP_RagA_SusC"/>
    <property type="match status" value="1"/>
</dbReference>
<dbReference type="Pfam" id="PF00593">
    <property type="entry name" value="TonB_dep_Rec_b-barrel"/>
    <property type="match status" value="1"/>
</dbReference>
<feature type="domain" description="TonB-dependent receptor plug" evidence="14">
    <location>
        <begin position="223"/>
        <end position="329"/>
    </location>
</feature>
<keyword evidence="7 11" id="KW-0798">TonB box</keyword>
<evidence type="ECO:0000313" key="17">
    <source>
        <dbReference type="Proteomes" id="UP000320533"/>
    </source>
</evidence>
<dbReference type="GO" id="GO:0009279">
    <property type="term" value="C:cell outer membrane"/>
    <property type="evidence" value="ECO:0007669"/>
    <property type="project" value="UniProtKB-SubCell"/>
</dbReference>
<dbReference type="InterPro" id="IPR037066">
    <property type="entry name" value="Plug_dom_sf"/>
</dbReference>
<dbReference type="SUPFAM" id="SSF49464">
    <property type="entry name" value="Carboxypeptidase regulatory domain-like"/>
    <property type="match status" value="1"/>
</dbReference>
<comment type="subcellular location">
    <subcellularLocation>
        <location evidence="1 10">Cell outer membrane</location>
        <topology evidence="1 10">Multi-pass membrane protein</topology>
    </subcellularLocation>
</comment>
<dbReference type="Proteomes" id="UP000320533">
    <property type="component" value="Chromosome"/>
</dbReference>
<dbReference type="Proteomes" id="UP001218502">
    <property type="component" value="Unassembled WGS sequence"/>
</dbReference>
<evidence type="ECO:0000256" key="6">
    <source>
        <dbReference type="ARBA" id="ARBA00023004"/>
    </source>
</evidence>
<evidence type="ECO:0000256" key="2">
    <source>
        <dbReference type="ARBA" id="ARBA00022448"/>
    </source>
</evidence>
<dbReference type="EMBL" id="AP019724">
    <property type="protein sequence ID" value="BBK86205.1"/>
    <property type="molecule type" value="Genomic_DNA"/>
</dbReference>